<keyword evidence="1" id="KW-1133">Transmembrane helix</keyword>
<dbReference type="HOGENOM" id="CLU_1894078_0_0_5"/>
<accession>M9R637</accession>
<dbReference type="Proteomes" id="UP000005307">
    <property type="component" value="Chromosome"/>
</dbReference>
<sequence>MWSWIKHGLVVSAAVVLAASFVGDVHGLGDSLVVFRPLILLGCFAVSGLAWRAISIRSRRGRALPWFKQATATERVGPLVRTFDLFGYPLGIDHILVTGGKGTLSVRPQLGSDHFGLLASVVFRSRPISASSWG</sequence>
<keyword evidence="1" id="KW-0472">Membrane</keyword>
<evidence type="ECO:0000256" key="1">
    <source>
        <dbReference type="SAM" id="Phobius"/>
    </source>
</evidence>
<evidence type="ECO:0000313" key="2">
    <source>
        <dbReference type="EMBL" id="AGI67687.1"/>
    </source>
</evidence>
<reference evidence="2 3" key="1">
    <citation type="journal article" date="2013" name="PLoS ONE">
        <title>Poles Apart: Arctic and Antarctic Octadecabacter strains Share High Genome Plasticity and a New Type of Xanthorhodopsin.</title>
        <authorList>
            <person name="Vollmers J."/>
            <person name="Voget S."/>
            <person name="Dietrich S."/>
            <person name="Gollnow K."/>
            <person name="Smits M."/>
            <person name="Meyer K."/>
            <person name="Brinkhoff T."/>
            <person name="Simon M."/>
            <person name="Daniel R."/>
        </authorList>
    </citation>
    <scope>NUCLEOTIDE SEQUENCE [LARGE SCALE GENOMIC DNA]</scope>
    <source>
        <strain evidence="2 3">307</strain>
    </source>
</reference>
<feature type="transmembrane region" description="Helical" evidence="1">
    <location>
        <begin position="37"/>
        <end position="54"/>
    </location>
</feature>
<organism evidence="2 3">
    <name type="scientific">Octadecabacter antarcticus 307</name>
    <dbReference type="NCBI Taxonomy" id="391626"/>
    <lineage>
        <taxon>Bacteria</taxon>
        <taxon>Pseudomonadati</taxon>
        <taxon>Pseudomonadota</taxon>
        <taxon>Alphaproteobacteria</taxon>
        <taxon>Rhodobacterales</taxon>
        <taxon>Roseobacteraceae</taxon>
        <taxon>Octadecabacter</taxon>
    </lineage>
</organism>
<name>M9R637_9RHOB</name>
<proteinExistence type="predicted"/>
<dbReference type="AlphaFoldDB" id="M9R637"/>
<keyword evidence="3" id="KW-1185">Reference proteome</keyword>
<dbReference type="RefSeq" id="WP_015499710.1">
    <property type="nucleotide sequence ID" value="NC_020911.1"/>
</dbReference>
<gene>
    <name evidence="2" type="ORF">OAN307_c20480</name>
</gene>
<protein>
    <submittedName>
        <fullName evidence="2">Uncharacterized protein</fullName>
    </submittedName>
</protein>
<keyword evidence="1" id="KW-0812">Transmembrane</keyword>
<dbReference type="EMBL" id="CP003740">
    <property type="protein sequence ID" value="AGI67687.1"/>
    <property type="molecule type" value="Genomic_DNA"/>
</dbReference>
<evidence type="ECO:0000313" key="3">
    <source>
        <dbReference type="Proteomes" id="UP000005307"/>
    </source>
</evidence>
<dbReference type="KEGG" id="oat:OAN307_c20480"/>
<dbReference type="eggNOG" id="COG3021">
    <property type="taxonomic scope" value="Bacteria"/>
</dbReference>